<evidence type="ECO:0000313" key="1">
    <source>
        <dbReference type="EMBL" id="EIC21909.1"/>
    </source>
</evidence>
<dbReference type="InterPro" id="IPR036768">
    <property type="entry name" value="PolIII_chi_sf"/>
</dbReference>
<dbReference type="eggNOG" id="COG2927">
    <property type="taxonomic scope" value="Bacteria"/>
</dbReference>
<reference evidence="1 2" key="2">
    <citation type="submission" date="2011-11" db="EMBL/GenBank/DDBJ databases">
        <authorList>
            <consortium name="US DOE Joint Genome Institute"/>
            <person name="Lucas S."/>
            <person name="Han J."/>
            <person name="Lapidus A."/>
            <person name="Cheng J.-F."/>
            <person name="Goodwin L."/>
            <person name="Pitluck S."/>
            <person name="Peters L."/>
            <person name="Ovchinnikova G."/>
            <person name="Zhang X."/>
            <person name="Detter J.C."/>
            <person name="Han C."/>
            <person name="Tapia R."/>
            <person name="Land M."/>
            <person name="Hauser L."/>
            <person name="Kyrpides N."/>
            <person name="Ivanova N."/>
            <person name="Pagani I."/>
            <person name="Vogl K."/>
            <person name="Liu Z."/>
            <person name="Overmann J."/>
            <person name="Frigaard N.-U."/>
            <person name="Bryant D."/>
            <person name="Woyke T."/>
        </authorList>
    </citation>
    <scope>NUCLEOTIDE SEQUENCE [LARGE SCALE GENOMIC DNA]</scope>
    <source>
        <strain evidence="1 2">970</strain>
    </source>
</reference>
<dbReference type="GO" id="GO:0003887">
    <property type="term" value="F:DNA-directed DNA polymerase activity"/>
    <property type="evidence" value="ECO:0007669"/>
    <property type="project" value="InterPro"/>
</dbReference>
<accession>H8Z3K1</accession>
<evidence type="ECO:0000313" key="2">
    <source>
        <dbReference type="Proteomes" id="UP000002964"/>
    </source>
</evidence>
<name>H8Z3K1_9GAMM</name>
<dbReference type="SUPFAM" id="SSF102400">
    <property type="entry name" value="DNA polymerase III chi subunit"/>
    <property type="match status" value="1"/>
</dbReference>
<dbReference type="Gene3D" id="3.40.50.10110">
    <property type="entry name" value="DNA polymerase III subunit chi"/>
    <property type="match status" value="1"/>
</dbReference>
<sequence>MTRVDFYTLGKQYPGDRFHFACRLIGKIRSQGLRVLVHCPDAGQAQALDRLLWSFDEGSFLPHGLIGRVDAELTPVLISPNGEPQAEHQVLVNLGLEVPAFFSRFQRLCELIDQSAEVRKAGRRRWAWYKEQSCRLEHHPIESYTQRT</sequence>
<organism evidence="1 2">
    <name type="scientific">Thiorhodovibrio frisius</name>
    <dbReference type="NCBI Taxonomy" id="631362"/>
    <lineage>
        <taxon>Bacteria</taxon>
        <taxon>Pseudomonadati</taxon>
        <taxon>Pseudomonadota</taxon>
        <taxon>Gammaproteobacteria</taxon>
        <taxon>Chromatiales</taxon>
        <taxon>Chromatiaceae</taxon>
        <taxon>Thiorhodovibrio</taxon>
    </lineage>
</organism>
<dbReference type="Pfam" id="PF04364">
    <property type="entry name" value="DNA_pol3_chi"/>
    <property type="match status" value="1"/>
</dbReference>
<protein>
    <submittedName>
        <fullName evidence="1">DNA polymerase III, chi subunit</fullName>
    </submittedName>
</protein>
<dbReference type="InterPro" id="IPR007459">
    <property type="entry name" value="DNA_pol3_chi"/>
</dbReference>
<keyword evidence="2" id="KW-1185">Reference proteome</keyword>
<dbReference type="STRING" id="631362.Thi970DRAFT_02145"/>
<dbReference type="OrthoDB" id="5297568at2"/>
<reference evidence="2" key="1">
    <citation type="submission" date="2011-06" db="EMBL/GenBank/DDBJ databases">
        <authorList>
            <consortium name="US DOE Joint Genome Institute (JGI-PGF)"/>
            <person name="Lucas S."/>
            <person name="Han J."/>
            <person name="Lapidus A."/>
            <person name="Cheng J.-F."/>
            <person name="Goodwin L."/>
            <person name="Pitluck S."/>
            <person name="Peters L."/>
            <person name="Land M.L."/>
            <person name="Hauser L."/>
            <person name="Vogl K."/>
            <person name="Liu Z."/>
            <person name="Overmann J."/>
            <person name="Frigaard N.-U."/>
            <person name="Bryant D.A."/>
            <person name="Woyke T.J."/>
        </authorList>
    </citation>
    <scope>NUCLEOTIDE SEQUENCE [LARGE SCALE GENOMIC DNA]</scope>
    <source>
        <strain evidence="2">970</strain>
    </source>
</reference>
<gene>
    <name evidence="1" type="ORF">Thi970DRAFT_02145</name>
</gene>
<proteinExistence type="predicted"/>
<dbReference type="GO" id="GO:0006260">
    <property type="term" value="P:DNA replication"/>
    <property type="evidence" value="ECO:0007669"/>
    <property type="project" value="InterPro"/>
</dbReference>
<dbReference type="EMBL" id="JH603169">
    <property type="protein sequence ID" value="EIC21909.1"/>
    <property type="molecule type" value="Genomic_DNA"/>
</dbReference>
<dbReference type="GO" id="GO:0032298">
    <property type="term" value="P:positive regulation of DNA-templated DNA replication initiation"/>
    <property type="evidence" value="ECO:0007669"/>
    <property type="project" value="TreeGrafter"/>
</dbReference>
<dbReference type="GO" id="GO:0003677">
    <property type="term" value="F:DNA binding"/>
    <property type="evidence" value="ECO:0007669"/>
    <property type="project" value="InterPro"/>
</dbReference>
<dbReference type="AlphaFoldDB" id="H8Z3K1"/>
<dbReference type="PANTHER" id="PTHR38767">
    <property type="entry name" value="DNA POLYMERASE III SUBUNIT CHI"/>
    <property type="match status" value="1"/>
</dbReference>
<dbReference type="HOGENOM" id="CLU_131584_2_1_6"/>
<dbReference type="RefSeq" id="WP_009148493.1">
    <property type="nucleotide sequence ID" value="NZ_CP121471.1"/>
</dbReference>
<dbReference type="Proteomes" id="UP000002964">
    <property type="component" value="Unassembled WGS sequence"/>
</dbReference>
<dbReference type="PANTHER" id="PTHR38767:SF1">
    <property type="entry name" value="DNA POLYMERASE III SUBUNIT CHI"/>
    <property type="match status" value="1"/>
</dbReference>